<evidence type="ECO:0000313" key="7">
    <source>
        <dbReference type="EMBL" id="SYZ77256.1"/>
    </source>
</evidence>
<feature type="transmembrane region" description="Helical" evidence="6">
    <location>
        <begin position="379"/>
        <end position="400"/>
    </location>
</feature>
<dbReference type="OrthoDB" id="6017905at2"/>
<comment type="subcellular location">
    <subcellularLocation>
        <location evidence="1">Cell membrane</location>
        <topology evidence="1">Multi-pass membrane protein</topology>
    </subcellularLocation>
</comment>
<feature type="transmembrane region" description="Helical" evidence="6">
    <location>
        <begin position="289"/>
        <end position="311"/>
    </location>
</feature>
<keyword evidence="4 6" id="KW-1133">Transmembrane helix</keyword>
<accession>A0A383TBE6</accession>
<proteinExistence type="predicted"/>
<evidence type="ECO:0000256" key="6">
    <source>
        <dbReference type="SAM" id="Phobius"/>
    </source>
</evidence>
<reference evidence="8" key="1">
    <citation type="submission" date="2018-05" db="EMBL/GenBank/DDBJ databases">
        <authorList>
            <person name="Strepis N."/>
        </authorList>
    </citation>
    <scope>NUCLEOTIDE SEQUENCE [LARGE SCALE GENOMIC DNA]</scope>
</reference>
<evidence type="ECO:0000256" key="1">
    <source>
        <dbReference type="ARBA" id="ARBA00004651"/>
    </source>
</evidence>
<feature type="transmembrane region" description="Helical" evidence="6">
    <location>
        <begin position="433"/>
        <end position="451"/>
    </location>
</feature>
<dbReference type="PANTHER" id="PTHR30250:SF11">
    <property type="entry name" value="O-ANTIGEN TRANSPORTER-RELATED"/>
    <property type="match status" value="1"/>
</dbReference>
<feature type="transmembrane region" description="Helical" evidence="6">
    <location>
        <begin position="409"/>
        <end position="427"/>
    </location>
</feature>
<feature type="transmembrane region" description="Helical" evidence="6">
    <location>
        <begin position="354"/>
        <end position="373"/>
    </location>
</feature>
<evidence type="ECO:0000256" key="3">
    <source>
        <dbReference type="ARBA" id="ARBA00022692"/>
    </source>
</evidence>
<evidence type="ECO:0000256" key="5">
    <source>
        <dbReference type="ARBA" id="ARBA00023136"/>
    </source>
</evidence>
<evidence type="ECO:0000313" key="8">
    <source>
        <dbReference type="Proteomes" id="UP000262072"/>
    </source>
</evidence>
<protein>
    <submittedName>
        <fullName evidence="7">Polysaccharide biosynthesis protein</fullName>
    </submittedName>
</protein>
<organism evidence="7 8">
    <name type="scientific">Trichococcus shcherbakoviae</name>
    <dbReference type="NCBI Taxonomy" id="2094020"/>
    <lineage>
        <taxon>Bacteria</taxon>
        <taxon>Bacillati</taxon>
        <taxon>Bacillota</taxon>
        <taxon>Bacilli</taxon>
        <taxon>Lactobacillales</taxon>
        <taxon>Carnobacteriaceae</taxon>
        <taxon>Trichococcus</taxon>
    </lineage>
</organism>
<keyword evidence="2" id="KW-1003">Cell membrane</keyword>
<dbReference type="AlphaFoldDB" id="A0A383TBE6"/>
<dbReference type="InterPro" id="IPR050833">
    <property type="entry name" value="Poly_Biosynth_Transport"/>
</dbReference>
<dbReference type="GO" id="GO:0005886">
    <property type="term" value="C:plasma membrane"/>
    <property type="evidence" value="ECO:0007669"/>
    <property type="project" value="UniProtKB-SubCell"/>
</dbReference>
<dbReference type="EMBL" id="UNRR01000001">
    <property type="protein sequence ID" value="SYZ77256.1"/>
    <property type="molecule type" value="Genomic_DNA"/>
</dbReference>
<dbReference type="RefSeq" id="WP_119092174.1">
    <property type="nucleotide sequence ID" value="NZ_UNRR01000001.1"/>
</dbReference>
<feature type="transmembrane region" description="Helical" evidence="6">
    <location>
        <begin position="142"/>
        <end position="163"/>
    </location>
</feature>
<evidence type="ECO:0000256" key="4">
    <source>
        <dbReference type="ARBA" id="ARBA00022989"/>
    </source>
</evidence>
<name>A0A383TBE6_9LACT</name>
<dbReference type="InterPro" id="IPR002797">
    <property type="entry name" value="Polysacc_synth"/>
</dbReference>
<feature type="transmembrane region" description="Helical" evidence="6">
    <location>
        <begin position="81"/>
        <end position="103"/>
    </location>
</feature>
<dbReference type="Proteomes" id="UP000262072">
    <property type="component" value="Unassembled WGS sequence"/>
</dbReference>
<feature type="transmembrane region" description="Helical" evidence="6">
    <location>
        <begin position="169"/>
        <end position="187"/>
    </location>
</feature>
<feature type="transmembrane region" description="Helical" evidence="6">
    <location>
        <begin position="47"/>
        <end position="69"/>
    </location>
</feature>
<feature type="transmembrane region" description="Helical" evidence="6">
    <location>
        <begin position="249"/>
        <end position="269"/>
    </location>
</feature>
<feature type="transmembrane region" description="Helical" evidence="6">
    <location>
        <begin position="12"/>
        <end position="35"/>
    </location>
</feature>
<sequence length="464" mass="52766">MVNKRLIKKSGIYFIGNLSSKIMSAILIPIYAFYINTEDLGMYDFSQTVMGVLSPIIILAIWEAVLKFVLSEDDTEKQRKIMSTSAIFSLVMNLVFIIIANIFNWFDVVGIRYFGLVITMILLHTLVQVWQYYARATSNNKLYVLAGIVSTIVNFVCILIFVVFLKYGLFGLLVSYNIGQLSIIIIIERKLKVLKKIKIYDFDYSLLKRMLIFSSPLVLNLISAWFISGFGRIIITLKLGNEANGLYSFANKFSLIITMIGSVITMAIIEEAILSTKAKQLDKNFNKTLQGLFMIFQTLALLGVPAIVIFYEVIAETEYYTSLIFAPWLLIYAVSNTMASNIGSVFQAIDKTKYQFTTTVLGGVITFAISWLFIDKIGISAVIIGQILGAIVMLVTRYILVNRFTEMKLNWTPILSMLLIFIFTIILTTNSHYLISVALEILIIFIICFKNKNQFIELFKRMKR</sequence>
<gene>
    <name evidence="7" type="ORF">TART1_0018</name>
</gene>
<dbReference type="Pfam" id="PF01943">
    <property type="entry name" value="Polysacc_synt"/>
    <property type="match status" value="1"/>
</dbReference>
<feature type="transmembrane region" description="Helical" evidence="6">
    <location>
        <begin position="323"/>
        <end position="342"/>
    </location>
</feature>
<keyword evidence="3 6" id="KW-0812">Transmembrane</keyword>
<feature type="transmembrane region" description="Helical" evidence="6">
    <location>
        <begin position="109"/>
        <end position="130"/>
    </location>
</feature>
<dbReference type="PANTHER" id="PTHR30250">
    <property type="entry name" value="PST FAMILY PREDICTED COLANIC ACID TRANSPORTER"/>
    <property type="match status" value="1"/>
</dbReference>
<evidence type="ECO:0000256" key="2">
    <source>
        <dbReference type="ARBA" id="ARBA00022475"/>
    </source>
</evidence>
<keyword evidence="5 6" id="KW-0472">Membrane</keyword>
<feature type="transmembrane region" description="Helical" evidence="6">
    <location>
        <begin position="217"/>
        <end position="237"/>
    </location>
</feature>